<evidence type="ECO:0000313" key="2">
    <source>
        <dbReference type="Proteomes" id="UP001162992"/>
    </source>
</evidence>
<sequence length="1979" mass="217783">MKLGKIHESPVSKKASGKRSSLTLRSSKRNSINNCQIGEPQFDDNRVLAQDLVGANGVSMSATLPSEVAMNPKICESSSNTLQDDGVSLSQDRREQDSEENFTGGEEEELKEEDHKGHDSNEDEHVDKDDKDEDEKWQKEVEEEVGEGDEADKNGEKDEEDDDDDMTLDRLVAKPLYRKVSARAVSDKIKEDAGVKTIADDVDDCFTLQSLKVVAKEETHHFISKTGFKVSPVASDGVQESIVNLNPLAEVAQNLDLAGNLVLNAMPVAVRAARSKFNSKIVRKQSDSKEISTKKETPAIARSNPKEESLAVSKIDISHVLLSSGGVSKGRRAARKPKSVVKFEFLSSQTVDRKMRKRKQNDMASDGDLEWDALMGDADGTRDANGVDRPGRGKSKLESGSSLAGYSISGEVAAVAAGLRARAPGPTEKVRFKDVLKRRGGLQEYIECRNMVLSLWEKDVQHILSVNDCGVSPVRKEGESPRATLIRDIFEFLNYHGHINIGVAKKKLKPCSSEEQVTEEVLNAPRLVLTSFPTLKGFDDVTLQDENINDYLEAKEETEEEAATWEAENSNYIREVVETGLECSHTLEDNLLAVVKDHNLYTTAGNARKRTLEESEALLPSKKQFVVKETLPYILDSSGNFESATKPLSMEDVNFSSFDENHSLEDKAQSEVVGSAIFDVREDRLHCDREALRNVESLKSAMLRKQEIEKIKAEAHIESEDILELSNQPEIKHSLAFERHSMSDKVDRTEVPQTLRKCETRDNITANEQMREVGNGSIFPEPDQKSSGRQKHIIVVGAGPAGLAASRQMQRMNLKVTVLEARDRVGGRVYTDRCTFSVPVDLGASIITGVEADVTTERRADPSSLLCKQLGLQLTTLRGDCPLYDSVTGLKVPADVDEELEAEYNSLLDDTVVLVAQNGDKAMRMSLEEGLEKALKKRRTVQHFKQEVKDNRMDGVISPLPCQKTTQVGIKESFQDSGDSSIREENDGAVSCQYVHRQIEFSSSGALRDFCHDSFSETLKFDEEKASNQVVGTISEPNIDPSNVEPPSEISQGLQLGSLNLSELERRIMDWHFANLEYGCAAQLCQVSLPYWNQDDAYGGFGGPHCMIKEGYGTLMEALAEGLDIRLGQVVTEIKYMVPESQNRKDCDGKVKVKTMSGDEFVGDAVLVTVPLGCLKADTIKFLPSLPLWKSESIKRLGFGTLNKVVLEFPVAFWDDSVDYFGATAKNTESRGRCFMFWNLKRTACAPILVALVVGQAALEEEKNEKSQLIRHALNVLRKLFGEEAVPEPKASAVTNWGCEQYSRGAYSYVALGASGEDYDILGRPVENCIFFAGEATCKEHPDTVGGAFMSGLREAIRIVGILENHEDVTLEAENSRGTQRQSESERNEVRDMAKRLAAADLSTVLLGEGATLDAEQKPFTRADLLKDMFSSANTAAGRLLVAKEMLQEPISVVKAFAGTKAGLTVLNTWILDSMGKDATQLLRHCVRLLLVVATDLRSIRQSGIGKTVKEKVCVHTSRDIRAIAGQLVKMWIEVFRREKSTLGALKPSKKASSLVHTNSDNMAKVKSKKIKEVCNVKSSTPGVAKASLTMPSMPTGGPQDSRKKLDSGIWPLMLDEQQKSEPSLDGVVALVEERVETSAAEETVSEVEASTLAAAKAAQAAAKAYASVEAQLTSLPILPEIVSFHKFAKREKLAVKEATADLKRRKWPDLENPGISSLSMEKSLEAVQVGLKKVSNWSLELTGSCGNLNSPDYGGHPSSPGGHEIPFSSIESDTAYILEGSSAEDKKIQSLSVGTNTMNSIEQPVNSEVEHGVKLVHTVHATAGSESPMRECLQLKSETQSVAATEDFPDSETFPHGNEGPLFSDISKKTSNGGEASYKVERESEKPMSTVENVLCLQKIKKAVSDYVVHLLTPLYKTRKLQKDGFKAIVKKTVAKVMERDAPKDATYDISEFLSSKRKNKIRALVDRYVEIHMSHPT</sequence>
<proteinExistence type="predicted"/>
<dbReference type="EMBL" id="CM055112">
    <property type="protein sequence ID" value="KAJ7517152.1"/>
    <property type="molecule type" value="Genomic_DNA"/>
</dbReference>
<name>A0ACC2AI61_DIPCM</name>
<organism evidence="1 2">
    <name type="scientific">Diphasiastrum complanatum</name>
    <name type="common">Issler's clubmoss</name>
    <name type="synonym">Lycopodium complanatum</name>
    <dbReference type="NCBI Taxonomy" id="34168"/>
    <lineage>
        <taxon>Eukaryota</taxon>
        <taxon>Viridiplantae</taxon>
        <taxon>Streptophyta</taxon>
        <taxon>Embryophyta</taxon>
        <taxon>Tracheophyta</taxon>
        <taxon>Lycopodiopsida</taxon>
        <taxon>Lycopodiales</taxon>
        <taxon>Lycopodiaceae</taxon>
        <taxon>Lycopodioideae</taxon>
        <taxon>Diphasiastrum</taxon>
    </lineage>
</organism>
<accession>A0ACC2AI61</accession>
<reference evidence="2" key="1">
    <citation type="journal article" date="2024" name="Proc. Natl. Acad. Sci. U.S.A.">
        <title>Extraordinary preservation of gene collinearity over three hundred million years revealed in homosporous lycophytes.</title>
        <authorList>
            <person name="Li C."/>
            <person name="Wickell D."/>
            <person name="Kuo L.Y."/>
            <person name="Chen X."/>
            <person name="Nie B."/>
            <person name="Liao X."/>
            <person name="Peng D."/>
            <person name="Ji J."/>
            <person name="Jenkins J."/>
            <person name="Williams M."/>
            <person name="Shu S."/>
            <person name="Plott C."/>
            <person name="Barry K."/>
            <person name="Rajasekar S."/>
            <person name="Grimwood J."/>
            <person name="Han X."/>
            <person name="Sun S."/>
            <person name="Hou Z."/>
            <person name="He W."/>
            <person name="Dai G."/>
            <person name="Sun C."/>
            <person name="Schmutz J."/>
            <person name="Leebens-Mack J.H."/>
            <person name="Li F.W."/>
            <person name="Wang L."/>
        </authorList>
    </citation>
    <scope>NUCLEOTIDE SEQUENCE [LARGE SCALE GENOMIC DNA]</scope>
    <source>
        <strain evidence="2">cv. PW_Plant_1</strain>
    </source>
</reference>
<comment type="caution">
    <text evidence="1">The sequence shown here is derived from an EMBL/GenBank/DDBJ whole genome shotgun (WGS) entry which is preliminary data.</text>
</comment>
<protein>
    <submittedName>
        <fullName evidence="1">Uncharacterized protein</fullName>
    </submittedName>
</protein>
<keyword evidence="2" id="KW-1185">Reference proteome</keyword>
<dbReference type="Proteomes" id="UP001162992">
    <property type="component" value="Chromosome 21"/>
</dbReference>
<evidence type="ECO:0000313" key="1">
    <source>
        <dbReference type="EMBL" id="KAJ7517152.1"/>
    </source>
</evidence>
<gene>
    <name evidence="1" type="ORF">O6H91_21G012200</name>
</gene>